<evidence type="ECO:0000256" key="1">
    <source>
        <dbReference type="SAM" id="MobiDB-lite"/>
    </source>
</evidence>
<dbReference type="AlphaFoldDB" id="A0A4V3J014"/>
<dbReference type="OrthoDB" id="2361688at2"/>
<name>A0A4V3J014_CARDV</name>
<comment type="caution">
    <text evidence="2">The sequence shown here is derived from an EMBL/GenBank/DDBJ whole genome shotgun (WGS) entry which is preliminary data.</text>
</comment>
<organism evidence="2 3">
    <name type="scientific">Carnobacterium divergens</name>
    <name type="common">Lactobacillus divergens</name>
    <dbReference type="NCBI Taxonomy" id="2748"/>
    <lineage>
        <taxon>Bacteria</taxon>
        <taxon>Bacillati</taxon>
        <taxon>Bacillota</taxon>
        <taxon>Bacilli</taxon>
        <taxon>Lactobacillales</taxon>
        <taxon>Carnobacteriaceae</taxon>
        <taxon>Carnobacterium</taxon>
    </lineage>
</organism>
<proteinExistence type="predicted"/>
<dbReference type="EMBL" id="NRPP01000007">
    <property type="protein sequence ID" value="TFJ28487.1"/>
    <property type="molecule type" value="Genomic_DNA"/>
</dbReference>
<evidence type="ECO:0000313" key="2">
    <source>
        <dbReference type="EMBL" id="TFJ28487.1"/>
    </source>
</evidence>
<accession>A0A4V3J014</accession>
<sequence length="87" mass="9772">MMEALDELMKEYKKNVQKTEVKAIGRSGSQSKESKKAKTKKLGKQESKLAKASLSKTTTGLQSTVKGQFGKKITKVFDQQKQMLDEF</sequence>
<reference evidence="2 3" key="1">
    <citation type="journal article" date="2018" name="Int. J. Food Microbiol.">
        <title>Growth of Carnobacterium spp. isolated from chilled vacuum-packaged meat under relevant acidic conditions.</title>
        <authorList>
            <person name="Zhang P."/>
            <person name="Badoni M."/>
            <person name="Ganzle M."/>
            <person name="Yang X."/>
        </authorList>
    </citation>
    <scope>NUCLEOTIDE SEQUENCE [LARGE SCALE GENOMIC DNA]</scope>
    <source>
        <strain evidence="2 3">B2</strain>
    </source>
</reference>
<protein>
    <submittedName>
        <fullName evidence="2">Uncharacterized protein</fullName>
    </submittedName>
</protein>
<gene>
    <name evidence="2" type="ORF">CKN69_02870</name>
</gene>
<evidence type="ECO:0000313" key="3">
    <source>
        <dbReference type="Proteomes" id="UP000297938"/>
    </source>
</evidence>
<dbReference type="Proteomes" id="UP000297938">
    <property type="component" value="Unassembled WGS sequence"/>
</dbReference>
<feature type="region of interest" description="Disordered" evidence="1">
    <location>
        <begin position="19"/>
        <end position="62"/>
    </location>
</feature>